<dbReference type="Proteomes" id="UP000001401">
    <property type="component" value="Chromosome"/>
</dbReference>
<name>E6TVM6_EVAC2</name>
<dbReference type="PANTHER" id="PTHR11104">
    <property type="entry name" value="AMINOGLYCOSIDE N3-ACETYLTRANSFERASE"/>
    <property type="match status" value="1"/>
</dbReference>
<evidence type="ECO:0000313" key="5">
    <source>
        <dbReference type="EMBL" id="ADU32154.1"/>
    </source>
</evidence>
<dbReference type="OrthoDB" id="7330654at2"/>
<dbReference type="GO" id="GO:0046353">
    <property type="term" value="F:aminoglycoside 3-N-acetyltransferase activity"/>
    <property type="evidence" value="ECO:0007669"/>
    <property type="project" value="UniProtKB-EC"/>
</dbReference>
<comment type="similarity">
    <text evidence="1 4">Belongs to the antibiotic N-acetyltransferase family.</text>
</comment>
<proteinExistence type="inferred from homology"/>
<protein>
    <recommendedName>
        <fullName evidence="4">Aminoglycoside N(3)-acetyltransferase</fullName>
        <ecNumber evidence="4">2.3.1.-</ecNumber>
    </recommendedName>
</protein>
<dbReference type="STRING" id="649639.Bcell_3919"/>
<evidence type="ECO:0000256" key="1">
    <source>
        <dbReference type="ARBA" id="ARBA00006383"/>
    </source>
</evidence>
<dbReference type="EMBL" id="CP002394">
    <property type="protein sequence ID" value="ADU32154.1"/>
    <property type="molecule type" value="Genomic_DNA"/>
</dbReference>
<reference evidence="5" key="1">
    <citation type="submission" date="2010-12" db="EMBL/GenBank/DDBJ databases">
        <title>Complete sequence of Bacillus cellulosilyticus DSM 2522.</title>
        <authorList>
            <consortium name="US DOE Joint Genome Institute"/>
            <person name="Lucas S."/>
            <person name="Copeland A."/>
            <person name="Lapidus A."/>
            <person name="Cheng J.-F."/>
            <person name="Bruce D."/>
            <person name="Goodwin L."/>
            <person name="Pitluck S."/>
            <person name="Chertkov O."/>
            <person name="Detter J.C."/>
            <person name="Han C."/>
            <person name="Tapia R."/>
            <person name="Land M."/>
            <person name="Hauser L."/>
            <person name="Jeffries C."/>
            <person name="Kyrpides N."/>
            <person name="Ivanova N."/>
            <person name="Mikhailova N."/>
            <person name="Brumm P."/>
            <person name="Mead D."/>
            <person name="Woyke T."/>
        </authorList>
    </citation>
    <scope>NUCLEOTIDE SEQUENCE [LARGE SCALE GENOMIC DNA]</scope>
    <source>
        <strain evidence="5">DSM 2522</strain>
    </source>
</reference>
<evidence type="ECO:0000256" key="2">
    <source>
        <dbReference type="ARBA" id="ARBA00022679"/>
    </source>
</evidence>
<dbReference type="RefSeq" id="WP_013490484.1">
    <property type="nucleotide sequence ID" value="NC_014829.1"/>
</dbReference>
<evidence type="ECO:0000256" key="4">
    <source>
        <dbReference type="RuleBase" id="RU365031"/>
    </source>
</evidence>
<sequence length="253" mass="27832">MNLSKQTIKQGFNELGLTEGSTVLVHSSLKSFGYVEGGAITVIESLLETVGPEGNVIVPTLTGEASDSKETPPQFDVSTTPCWTGVIPETFRNLPEARRSLHPTHSVAVIGSKKHELVSGHETSHSPCDKTSPYYKNAMEHGYIMLIGVDQESNTTIHTCEEIAQVPYHLQKETTTSEIIDEAGGKITVKNKLHDWTKPPTNFNKLDALFESKGIMTKQKIGNATTRLINANSMLQLTLELLTKDPHYMLTSR</sequence>
<dbReference type="InterPro" id="IPR028345">
    <property type="entry name" value="Antibiotic_NAT-like"/>
</dbReference>
<dbReference type="KEGG" id="bco:Bcell_3919"/>
<keyword evidence="4" id="KW-0046">Antibiotic resistance</keyword>
<comment type="catalytic activity">
    <reaction evidence="4">
        <text>a 2-deoxystreptamine antibiotic + acetyl-CoA = an N(3)-acetyl-2-deoxystreptamine antibiotic + CoA + H(+)</text>
        <dbReference type="Rhea" id="RHEA:12665"/>
        <dbReference type="ChEBI" id="CHEBI:15378"/>
        <dbReference type="ChEBI" id="CHEBI:57287"/>
        <dbReference type="ChEBI" id="CHEBI:57288"/>
        <dbReference type="ChEBI" id="CHEBI:57921"/>
        <dbReference type="ChEBI" id="CHEBI:77452"/>
        <dbReference type="EC" id="2.3.1.81"/>
    </reaction>
</comment>
<keyword evidence="2 4" id="KW-0808">Transferase</keyword>
<dbReference type="eggNOG" id="COG2746">
    <property type="taxonomic scope" value="Bacteria"/>
</dbReference>
<gene>
    <name evidence="5" type="ordered locus">Bcell_3919</name>
</gene>
<dbReference type="Pfam" id="PF02522">
    <property type="entry name" value="Antibiotic_NAT"/>
    <property type="match status" value="1"/>
</dbReference>
<accession>E6TVM6</accession>
<dbReference type="SUPFAM" id="SSF110710">
    <property type="entry name" value="TTHA0583/YokD-like"/>
    <property type="match status" value="1"/>
</dbReference>
<dbReference type="EC" id="2.3.1.-" evidence="4"/>
<dbReference type="GO" id="GO:0046677">
    <property type="term" value="P:response to antibiotic"/>
    <property type="evidence" value="ECO:0007669"/>
    <property type="project" value="UniProtKB-KW"/>
</dbReference>
<dbReference type="AlphaFoldDB" id="E6TVM6"/>
<keyword evidence="6" id="KW-1185">Reference proteome</keyword>
<evidence type="ECO:0000313" key="6">
    <source>
        <dbReference type="Proteomes" id="UP000001401"/>
    </source>
</evidence>
<dbReference type="InterPro" id="IPR003679">
    <property type="entry name" value="Amioglycoside_AcTrfase"/>
</dbReference>
<dbReference type="HOGENOM" id="CLU_060091_0_0_9"/>
<organism evidence="5 6">
    <name type="scientific">Evansella cellulosilytica (strain ATCC 21833 / DSM 2522 / FERM P-1141 / JCM 9156 / N-4)</name>
    <name type="common">Bacillus cellulosilyticus</name>
    <dbReference type="NCBI Taxonomy" id="649639"/>
    <lineage>
        <taxon>Bacteria</taxon>
        <taxon>Bacillati</taxon>
        <taxon>Bacillota</taxon>
        <taxon>Bacilli</taxon>
        <taxon>Bacillales</taxon>
        <taxon>Bacillaceae</taxon>
        <taxon>Evansella</taxon>
    </lineage>
</organism>
<evidence type="ECO:0000256" key="3">
    <source>
        <dbReference type="ARBA" id="ARBA00023315"/>
    </source>
</evidence>
<keyword evidence="3 4" id="KW-0012">Acyltransferase</keyword>
<dbReference type="PANTHER" id="PTHR11104:SF0">
    <property type="entry name" value="SPBETA PROPHAGE-DERIVED AMINOGLYCOSIDE N(3')-ACETYLTRANSFERASE-LIKE PROTEIN YOKD"/>
    <property type="match status" value="1"/>
</dbReference>